<dbReference type="Proteomes" id="UP001143480">
    <property type="component" value="Unassembled WGS sequence"/>
</dbReference>
<dbReference type="SMART" id="SM00448">
    <property type="entry name" value="REC"/>
    <property type="match status" value="1"/>
</dbReference>
<comment type="caution">
    <text evidence="4">The sequence shown here is derived from an EMBL/GenBank/DDBJ whole genome shotgun (WGS) entry which is preliminary data.</text>
</comment>
<name>A0A9W6KLB1_9ACTN</name>
<dbReference type="EMBL" id="BSFP01000042">
    <property type="protein sequence ID" value="GLL04187.1"/>
    <property type="molecule type" value="Genomic_DNA"/>
</dbReference>
<feature type="modified residue" description="4-aspartylphosphate" evidence="2">
    <location>
        <position position="71"/>
    </location>
</feature>
<evidence type="ECO:0000259" key="3">
    <source>
        <dbReference type="PROSITE" id="PS50110"/>
    </source>
</evidence>
<evidence type="ECO:0000256" key="1">
    <source>
        <dbReference type="ARBA" id="ARBA00022553"/>
    </source>
</evidence>
<dbReference type="InterPro" id="IPR001789">
    <property type="entry name" value="Sig_transdc_resp-reg_receiver"/>
</dbReference>
<dbReference type="PROSITE" id="PS50110">
    <property type="entry name" value="RESPONSE_REGULATORY"/>
    <property type="match status" value="1"/>
</dbReference>
<dbReference type="Gene3D" id="3.40.50.2300">
    <property type="match status" value="1"/>
</dbReference>
<dbReference type="PANTHER" id="PTHR44591">
    <property type="entry name" value="STRESS RESPONSE REGULATOR PROTEIN 1"/>
    <property type="match status" value="1"/>
</dbReference>
<dbReference type="GO" id="GO:0000160">
    <property type="term" value="P:phosphorelay signal transduction system"/>
    <property type="evidence" value="ECO:0007669"/>
    <property type="project" value="InterPro"/>
</dbReference>
<dbReference type="Pfam" id="PF00072">
    <property type="entry name" value="Response_reg"/>
    <property type="match status" value="1"/>
</dbReference>
<protein>
    <recommendedName>
        <fullName evidence="3">Response regulatory domain-containing protein</fullName>
    </recommendedName>
</protein>
<gene>
    <name evidence="4" type="ORF">GCM10017581_059340</name>
</gene>
<reference evidence="4" key="1">
    <citation type="journal article" date="2014" name="Int. J. Syst. Evol. Microbiol.">
        <title>Complete genome sequence of Corynebacterium casei LMG S-19264T (=DSM 44701T), isolated from a smear-ripened cheese.</title>
        <authorList>
            <consortium name="US DOE Joint Genome Institute (JGI-PGF)"/>
            <person name="Walter F."/>
            <person name="Albersmeier A."/>
            <person name="Kalinowski J."/>
            <person name="Ruckert C."/>
        </authorList>
    </citation>
    <scope>NUCLEOTIDE SEQUENCE</scope>
    <source>
        <strain evidence="4">VKM Ac-1321</strain>
    </source>
</reference>
<evidence type="ECO:0000313" key="5">
    <source>
        <dbReference type="Proteomes" id="UP001143480"/>
    </source>
</evidence>
<evidence type="ECO:0000313" key="4">
    <source>
        <dbReference type="EMBL" id="GLL04187.1"/>
    </source>
</evidence>
<feature type="domain" description="Response regulatory" evidence="3">
    <location>
        <begin position="22"/>
        <end position="138"/>
    </location>
</feature>
<dbReference type="RefSeq" id="WP_261963689.1">
    <property type="nucleotide sequence ID" value="NZ_BAAAXA010000003.1"/>
</dbReference>
<dbReference type="InterPro" id="IPR050595">
    <property type="entry name" value="Bact_response_regulator"/>
</dbReference>
<dbReference type="PANTHER" id="PTHR44591:SF3">
    <property type="entry name" value="RESPONSE REGULATORY DOMAIN-CONTAINING PROTEIN"/>
    <property type="match status" value="1"/>
</dbReference>
<sequence>MDEVPIEESVEAPPEQRSTVATILVAEDDADIRDLFTMALEGAGVEVVAVENGEAALVELEGRTFDMLVTDMWMPRVSGLDLCKKIRAEPATQEMPVLMLSAYGRLRGREEAKMAGASDYLMKPLRPSQLVSKVDAMLGGRLVMRT</sequence>
<accession>A0A9W6KLB1</accession>
<reference evidence="4" key="2">
    <citation type="submission" date="2023-01" db="EMBL/GenBank/DDBJ databases">
        <authorList>
            <person name="Sun Q."/>
            <person name="Evtushenko L."/>
        </authorList>
    </citation>
    <scope>NUCLEOTIDE SEQUENCE</scope>
    <source>
        <strain evidence="4">VKM Ac-1321</strain>
    </source>
</reference>
<dbReference type="AlphaFoldDB" id="A0A9W6KLB1"/>
<dbReference type="InterPro" id="IPR011006">
    <property type="entry name" value="CheY-like_superfamily"/>
</dbReference>
<keyword evidence="5" id="KW-1185">Reference proteome</keyword>
<evidence type="ECO:0000256" key="2">
    <source>
        <dbReference type="PROSITE-ProRule" id="PRU00169"/>
    </source>
</evidence>
<proteinExistence type="predicted"/>
<keyword evidence="1 2" id="KW-0597">Phosphoprotein</keyword>
<organism evidence="4 5">
    <name type="scientific">Dactylosporangium matsuzakiense</name>
    <dbReference type="NCBI Taxonomy" id="53360"/>
    <lineage>
        <taxon>Bacteria</taxon>
        <taxon>Bacillati</taxon>
        <taxon>Actinomycetota</taxon>
        <taxon>Actinomycetes</taxon>
        <taxon>Micromonosporales</taxon>
        <taxon>Micromonosporaceae</taxon>
        <taxon>Dactylosporangium</taxon>
    </lineage>
</organism>
<dbReference type="SUPFAM" id="SSF52172">
    <property type="entry name" value="CheY-like"/>
    <property type="match status" value="1"/>
</dbReference>